<evidence type="ECO:0000313" key="2">
    <source>
        <dbReference type="Proteomes" id="UP001054837"/>
    </source>
</evidence>
<protein>
    <submittedName>
        <fullName evidence="1">Uncharacterized protein</fullName>
    </submittedName>
</protein>
<proteinExistence type="predicted"/>
<gene>
    <name evidence="1" type="ORF">CDAR_302581</name>
</gene>
<dbReference type="EMBL" id="BPLQ01012878">
    <property type="protein sequence ID" value="GIY68552.1"/>
    <property type="molecule type" value="Genomic_DNA"/>
</dbReference>
<dbReference type="Proteomes" id="UP001054837">
    <property type="component" value="Unassembled WGS sequence"/>
</dbReference>
<accession>A0AAV4VE49</accession>
<keyword evidence="2" id="KW-1185">Reference proteome</keyword>
<organism evidence="1 2">
    <name type="scientific">Caerostris darwini</name>
    <dbReference type="NCBI Taxonomy" id="1538125"/>
    <lineage>
        <taxon>Eukaryota</taxon>
        <taxon>Metazoa</taxon>
        <taxon>Ecdysozoa</taxon>
        <taxon>Arthropoda</taxon>
        <taxon>Chelicerata</taxon>
        <taxon>Arachnida</taxon>
        <taxon>Araneae</taxon>
        <taxon>Araneomorphae</taxon>
        <taxon>Entelegynae</taxon>
        <taxon>Araneoidea</taxon>
        <taxon>Araneidae</taxon>
        <taxon>Caerostris</taxon>
    </lineage>
</organism>
<reference evidence="1 2" key="1">
    <citation type="submission" date="2021-06" db="EMBL/GenBank/DDBJ databases">
        <title>Caerostris darwini draft genome.</title>
        <authorList>
            <person name="Kono N."/>
            <person name="Arakawa K."/>
        </authorList>
    </citation>
    <scope>NUCLEOTIDE SEQUENCE [LARGE SCALE GENOMIC DNA]</scope>
</reference>
<sequence length="127" mass="14807">MLVLTWKPVIHRELYVFHGIKATISYSHSGFAGVQWCAMTLANILRASTLSPQYWFYKHPQSKYITGDQIDSNIRFQTARNLAAYSIENDQYLFCTKFQSHQRLILGHIRQKDFGSLLTKNQVYMEA</sequence>
<evidence type="ECO:0000313" key="1">
    <source>
        <dbReference type="EMBL" id="GIY68552.1"/>
    </source>
</evidence>
<dbReference type="AlphaFoldDB" id="A0AAV4VE49"/>
<comment type="caution">
    <text evidence="1">The sequence shown here is derived from an EMBL/GenBank/DDBJ whole genome shotgun (WGS) entry which is preliminary data.</text>
</comment>
<name>A0AAV4VE49_9ARAC</name>